<accession>A0A8H7TFX2</accession>
<keyword evidence="2" id="KW-0560">Oxidoreductase</keyword>
<dbReference type="Pfam" id="PF00106">
    <property type="entry name" value="adh_short"/>
    <property type="match status" value="1"/>
</dbReference>
<protein>
    <recommendedName>
        <fullName evidence="5">NAD(P)-binding protein</fullName>
    </recommendedName>
</protein>
<comment type="caution">
    <text evidence="3">The sequence shown here is derived from an EMBL/GenBank/DDBJ whole genome shotgun (WGS) entry which is preliminary data.</text>
</comment>
<reference evidence="3" key="1">
    <citation type="submission" date="2021-02" db="EMBL/GenBank/DDBJ databases">
        <title>Genome sequence Cadophora malorum strain M34.</title>
        <authorList>
            <person name="Stefanovic E."/>
            <person name="Vu D."/>
            <person name="Scully C."/>
            <person name="Dijksterhuis J."/>
            <person name="Roader J."/>
            <person name="Houbraken J."/>
        </authorList>
    </citation>
    <scope>NUCLEOTIDE SEQUENCE</scope>
    <source>
        <strain evidence="3">M34</strain>
    </source>
</reference>
<dbReference type="SUPFAM" id="SSF51735">
    <property type="entry name" value="NAD(P)-binding Rossmann-fold domains"/>
    <property type="match status" value="1"/>
</dbReference>
<proteinExistence type="inferred from homology"/>
<dbReference type="PRINTS" id="PR00081">
    <property type="entry name" value="GDHRDH"/>
</dbReference>
<keyword evidence="4" id="KW-1185">Reference proteome</keyword>
<dbReference type="AlphaFoldDB" id="A0A8H7TFX2"/>
<dbReference type="OrthoDB" id="191139at2759"/>
<evidence type="ECO:0000313" key="3">
    <source>
        <dbReference type="EMBL" id="KAG4418487.1"/>
    </source>
</evidence>
<dbReference type="Gene3D" id="3.40.50.720">
    <property type="entry name" value="NAD(P)-binding Rossmann-like Domain"/>
    <property type="match status" value="1"/>
</dbReference>
<comment type="similarity">
    <text evidence="1">Belongs to the short-chain dehydrogenases/reductases (SDR) family.</text>
</comment>
<gene>
    <name evidence="3" type="ORF">IFR04_008381</name>
</gene>
<dbReference type="Proteomes" id="UP000664132">
    <property type="component" value="Unassembled WGS sequence"/>
</dbReference>
<evidence type="ECO:0000256" key="1">
    <source>
        <dbReference type="ARBA" id="ARBA00006484"/>
    </source>
</evidence>
<dbReference type="InterPro" id="IPR002347">
    <property type="entry name" value="SDR_fam"/>
</dbReference>
<dbReference type="EMBL" id="JAFJYH010000127">
    <property type="protein sequence ID" value="KAG4418487.1"/>
    <property type="molecule type" value="Genomic_DNA"/>
</dbReference>
<dbReference type="GO" id="GO:0016491">
    <property type="term" value="F:oxidoreductase activity"/>
    <property type="evidence" value="ECO:0007669"/>
    <property type="project" value="UniProtKB-KW"/>
</dbReference>
<evidence type="ECO:0008006" key="5">
    <source>
        <dbReference type="Google" id="ProtNLM"/>
    </source>
</evidence>
<name>A0A8H7TFX2_9HELO</name>
<sequence>MAVLKGSIILTGSNGGLGSAIVSSILKSAHAPQYRGLYTVRNPSTASSLQSVLRNGSASHKSELLPLDLSSLASVRALAQDINTRIANGTLEPIRAVILNAGWQETHAGVLKPQTFTNDGLEANFQVNYLSNFLLVLLLLQSMDKKFGRIIIISSTMHDSYNPQGEALKMYREEDKEMFKGIDGLAQGISYTDDGSKAGVRRYGASKLLMVMFMYSLQRRLSSDPVLSKISVLALDPGGMAGTGMGSSGPLLIRIITGPLGIVIQEILNLFMANPPMRPTRRSAADIIFAAFDAKVFGSHLDWVYLDGNAKAESSVESKDEDKQEEAWKGSLRITNVKEGDTILTRWQ</sequence>
<dbReference type="PANTHER" id="PTHR24320">
    <property type="entry name" value="RETINOL DEHYDROGENASE"/>
    <property type="match status" value="1"/>
</dbReference>
<evidence type="ECO:0000313" key="4">
    <source>
        <dbReference type="Proteomes" id="UP000664132"/>
    </source>
</evidence>
<dbReference type="InterPro" id="IPR036291">
    <property type="entry name" value="NAD(P)-bd_dom_sf"/>
</dbReference>
<organism evidence="3 4">
    <name type="scientific">Cadophora malorum</name>
    <dbReference type="NCBI Taxonomy" id="108018"/>
    <lineage>
        <taxon>Eukaryota</taxon>
        <taxon>Fungi</taxon>
        <taxon>Dikarya</taxon>
        <taxon>Ascomycota</taxon>
        <taxon>Pezizomycotina</taxon>
        <taxon>Leotiomycetes</taxon>
        <taxon>Helotiales</taxon>
        <taxon>Ploettnerulaceae</taxon>
        <taxon>Cadophora</taxon>
    </lineage>
</organism>
<evidence type="ECO:0000256" key="2">
    <source>
        <dbReference type="ARBA" id="ARBA00023002"/>
    </source>
</evidence>
<dbReference type="PANTHER" id="PTHR24320:SF152">
    <property type="entry name" value="SHORT-CHAIN DEHYDROGENASE_REDUCTASE FAMILY PROTEIN"/>
    <property type="match status" value="1"/>
</dbReference>